<keyword evidence="5" id="KW-0547">Nucleotide-binding</keyword>
<dbReference type="Gene3D" id="1.10.8.60">
    <property type="match status" value="3"/>
</dbReference>
<dbReference type="InterPro" id="IPR003959">
    <property type="entry name" value="ATPase_AAA_core"/>
</dbReference>
<evidence type="ECO:0000313" key="9">
    <source>
        <dbReference type="EMBL" id="KAG6416128.1"/>
    </source>
</evidence>
<dbReference type="InterPro" id="IPR008921">
    <property type="entry name" value="DNA_pol3_clamp-load_cplx_C"/>
</dbReference>
<dbReference type="Gene3D" id="3.40.50.300">
    <property type="entry name" value="P-loop containing nucleotide triphosphate hydrolases"/>
    <property type="match status" value="3"/>
</dbReference>
<dbReference type="GO" id="GO:0006281">
    <property type="term" value="P:DNA repair"/>
    <property type="evidence" value="ECO:0007669"/>
    <property type="project" value="TreeGrafter"/>
</dbReference>
<reference evidence="9" key="1">
    <citation type="submission" date="2018-01" db="EMBL/GenBank/DDBJ databases">
        <authorList>
            <person name="Mao J.F."/>
        </authorList>
    </citation>
    <scope>NUCLEOTIDE SEQUENCE</scope>
    <source>
        <strain evidence="9">Huo1</strain>
        <tissue evidence="9">Leaf</tissue>
    </source>
</reference>
<accession>A0A8X8ZTA7</accession>
<dbReference type="GO" id="GO:0005663">
    <property type="term" value="C:DNA replication factor C complex"/>
    <property type="evidence" value="ECO:0007669"/>
    <property type="project" value="TreeGrafter"/>
</dbReference>
<comment type="caution">
    <text evidence="9">The sequence shown here is derived from an EMBL/GenBank/DDBJ whole genome shotgun (WGS) entry which is preliminary data.</text>
</comment>
<dbReference type="Pfam" id="PF08542">
    <property type="entry name" value="Rep_fac_C"/>
    <property type="match status" value="1"/>
</dbReference>
<dbReference type="SUPFAM" id="SSF48019">
    <property type="entry name" value="post-AAA+ oligomerization domain-like"/>
    <property type="match status" value="1"/>
</dbReference>
<evidence type="ECO:0000313" key="10">
    <source>
        <dbReference type="Proteomes" id="UP000298416"/>
    </source>
</evidence>
<dbReference type="Gene3D" id="1.20.272.10">
    <property type="match status" value="1"/>
</dbReference>
<evidence type="ECO:0000256" key="2">
    <source>
        <dbReference type="ARBA" id="ARBA00005378"/>
    </source>
</evidence>
<dbReference type="AlphaFoldDB" id="A0A8X8ZTA7"/>
<dbReference type="EMBL" id="PNBA02000008">
    <property type="protein sequence ID" value="KAG6416128.1"/>
    <property type="molecule type" value="Genomic_DNA"/>
</dbReference>
<dbReference type="GO" id="GO:0005634">
    <property type="term" value="C:nucleus"/>
    <property type="evidence" value="ECO:0007669"/>
    <property type="project" value="UniProtKB-SubCell"/>
</dbReference>
<feature type="domain" description="AAA+ ATPase" evidence="8">
    <location>
        <begin position="443"/>
        <end position="563"/>
    </location>
</feature>
<dbReference type="FunFam" id="1.20.272.10:FF:000011">
    <property type="entry name" value="Replication factor C subunit 2"/>
    <property type="match status" value="1"/>
</dbReference>
<evidence type="ECO:0000256" key="4">
    <source>
        <dbReference type="ARBA" id="ARBA00022705"/>
    </source>
</evidence>
<feature type="domain" description="AAA+ ATPase" evidence="8">
    <location>
        <begin position="631"/>
        <end position="763"/>
    </location>
</feature>
<keyword evidence="6" id="KW-0067">ATP-binding</keyword>
<evidence type="ECO:0000256" key="1">
    <source>
        <dbReference type="ARBA" id="ARBA00004123"/>
    </source>
</evidence>
<dbReference type="CDD" id="cd18140">
    <property type="entry name" value="HLD_clamp_RFC"/>
    <property type="match status" value="1"/>
</dbReference>
<dbReference type="Pfam" id="PF00004">
    <property type="entry name" value="AAA"/>
    <property type="match status" value="2"/>
</dbReference>
<dbReference type="GO" id="GO:0003677">
    <property type="term" value="F:DNA binding"/>
    <property type="evidence" value="ECO:0007669"/>
    <property type="project" value="InterPro"/>
</dbReference>
<dbReference type="GO" id="GO:0006261">
    <property type="term" value="P:DNA-templated DNA replication"/>
    <property type="evidence" value="ECO:0007669"/>
    <property type="project" value="TreeGrafter"/>
</dbReference>
<dbReference type="Pfam" id="PF17862">
    <property type="entry name" value="AAA_lid_3"/>
    <property type="match status" value="1"/>
</dbReference>
<protein>
    <recommendedName>
        <fullName evidence="8">AAA+ ATPase domain-containing protein</fullName>
    </recommendedName>
</protein>
<keyword evidence="10" id="KW-1185">Reference proteome</keyword>
<sequence length="916" mass="101342">MYLSEWLAWELDGFKSKPDAVNLYSKPNRSIIWWEKIKPNFVSIFGSIIRGLRALHKDGKYHGNLLKGVAIKQTDKSLKGIFNMVQDWKIRVQNRHMHKILRNTIYEAVGIDKVRFWRNCIEHIKLPTGNKSVEVVIHRLVIKALPELLHEVVAAYHVFLMKANQMNMNLPSDKSNSFSSSMDESMWFGCSSCLQDQIPIFPGNVISASSSSLDWMGTAPSDVNHSSMGLTCLYMCETTDDCLLDPQGGDSLPRLTLWRSLQLFVKNFLACTFCHHLDDLDSLVASSSDLEGSQPSSSSAAFIELIHGKQRSFCGTGPIAFIATVQSLTNFPQSLSCSGRFDFHINLHAPAAAERSAILKHEMEKRSLQCSDDLLSDIASKCDGYDAYDLPVAMRDITKPATEGGRSGWEDVGGLNDIGNAIKEMIELPSKYPNIFAQAPLRLRSNVLLYGPPGCGKTHIVGAAAAACSLRFISVKGPELLNKYIGASAQAVSSFIQLNLIFLLLFRLSYQYLRHIICQFLTELDGVEVLTGVFVFAATRLEILKVLSRKLPMDGDVDLDHVAQMTEGFSGADLQALLSAQLKRCTRGKQKVNVCTRVWGSKLLSRPKQVKDVVHQEEVVRVLTNTLETTNCPHMLFYGPPGTGKTTTALAIAHQLYGLELYRSRVLELNASDDCGINVVRTKIKNFAAVAVGSERQGGYPCPPYKIIILDEADSMTEDAQASVLVLPVLIIEPLASRCAKFRFKPLTEEIMTSRILYICNEEGLNLDSEALSTLSSISQGDLRRAITYLQGAARLFGSSISSKDLISVSGVIPDGVMQALFTACKSGDFDIADKEVKNVIAEASQMLNHLFDVVVESDEIPDDQKARMCKKFGEADKCLVDGADEYLQLLDVASNIMRALNNRNSLSEARRLLLR</sequence>
<gene>
    <name evidence="9" type="ORF">SASPL_123552</name>
</gene>
<dbReference type="GO" id="GO:0005524">
    <property type="term" value="F:ATP binding"/>
    <property type="evidence" value="ECO:0007669"/>
    <property type="project" value="UniProtKB-KW"/>
</dbReference>
<organism evidence="9">
    <name type="scientific">Salvia splendens</name>
    <name type="common">Scarlet sage</name>
    <dbReference type="NCBI Taxonomy" id="180675"/>
    <lineage>
        <taxon>Eukaryota</taxon>
        <taxon>Viridiplantae</taxon>
        <taxon>Streptophyta</taxon>
        <taxon>Embryophyta</taxon>
        <taxon>Tracheophyta</taxon>
        <taxon>Spermatophyta</taxon>
        <taxon>Magnoliopsida</taxon>
        <taxon>eudicotyledons</taxon>
        <taxon>Gunneridae</taxon>
        <taxon>Pentapetalae</taxon>
        <taxon>asterids</taxon>
        <taxon>lamiids</taxon>
        <taxon>Lamiales</taxon>
        <taxon>Lamiaceae</taxon>
        <taxon>Nepetoideae</taxon>
        <taxon>Mentheae</taxon>
        <taxon>Salviinae</taxon>
        <taxon>Salvia</taxon>
        <taxon>Salvia subgen. Calosphace</taxon>
        <taxon>core Calosphace</taxon>
    </lineage>
</organism>
<evidence type="ECO:0000256" key="7">
    <source>
        <dbReference type="ARBA" id="ARBA00023242"/>
    </source>
</evidence>
<dbReference type="InterPro" id="IPR003593">
    <property type="entry name" value="AAA+_ATPase"/>
</dbReference>
<evidence type="ECO:0000256" key="6">
    <source>
        <dbReference type="ARBA" id="ARBA00022840"/>
    </source>
</evidence>
<keyword evidence="4" id="KW-0235">DNA replication</keyword>
<keyword evidence="7" id="KW-0539">Nucleus</keyword>
<name>A0A8X8ZTA7_SALSN</name>
<reference evidence="9" key="2">
    <citation type="submission" date="2020-08" db="EMBL/GenBank/DDBJ databases">
        <title>Plant Genome Project.</title>
        <authorList>
            <person name="Zhang R.-G."/>
        </authorList>
    </citation>
    <scope>NUCLEOTIDE SEQUENCE</scope>
    <source>
        <strain evidence="9">Huo1</strain>
        <tissue evidence="9">Leaf</tissue>
    </source>
</reference>
<comment type="similarity">
    <text evidence="2">Belongs to the activator 1 small subunits family.</text>
</comment>
<dbReference type="InterPro" id="IPR027417">
    <property type="entry name" value="P-loop_NTPase"/>
</dbReference>
<dbReference type="Pfam" id="PF21960">
    <property type="entry name" value="RCF1-5-like_lid"/>
    <property type="match status" value="1"/>
</dbReference>
<dbReference type="GO" id="GO:0003689">
    <property type="term" value="F:DNA clamp loader activity"/>
    <property type="evidence" value="ECO:0007669"/>
    <property type="project" value="TreeGrafter"/>
</dbReference>
<evidence type="ECO:0000256" key="5">
    <source>
        <dbReference type="ARBA" id="ARBA00022741"/>
    </source>
</evidence>
<comment type="subunit">
    <text evidence="3">Heterotetramer of subunits RFC2, RFC3, RFC4 and RFC5 that can form a complex with RFC1.</text>
</comment>
<dbReference type="InterPro" id="IPR047854">
    <property type="entry name" value="RFC_lid"/>
</dbReference>
<proteinExistence type="inferred from homology"/>
<dbReference type="Proteomes" id="UP000298416">
    <property type="component" value="Unassembled WGS sequence"/>
</dbReference>
<evidence type="ECO:0000256" key="3">
    <source>
        <dbReference type="ARBA" id="ARBA00011480"/>
    </source>
</evidence>
<dbReference type="SMART" id="SM00382">
    <property type="entry name" value="AAA"/>
    <property type="match status" value="2"/>
</dbReference>
<dbReference type="FunFam" id="1.10.8.60:FF:000032">
    <property type="entry name" value="Replication factor C subunit 4"/>
    <property type="match status" value="1"/>
</dbReference>
<dbReference type="SUPFAM" id="SSF52540">
    <property type="entry name" value="P-loop containing nucleoside triphosphate hydrolases"/>
    <property type="match status" value="3"/>
</dbReference>
<dbReference type="CDD" id="cd00009">
    <property type="entry name" value="AAA"/>
    <property type="match status" value="1"/>
</dbReference>
<comment type="subcellular location">
    <subcellularLocation>
        <location evidence="1">Nucleus</location>
    </subcellularLocation>
</comment>
<dbReference type="PANTHER" id="PTHR11669">
    <property type="entry name" value="REPLICATION FACTOR C / DNA POLYMERASE III GAMMA-TAU SUBUNIT"/>
    <property type="match status" value="1"/>
</dbReference>
<dbReference type="GO" id="GO:0016887">
    <property type="term" value="F:ATP hydrolysis activity"/>
    <property type="evidence" value="ECO:0007669"/>
    <property type="project" value="InterPro"/>
</dbReference>
<evidence type="ECO:0000259" key="8">
    <source>
        <dbReference type="SMART" id="SM00382"/>
    </source>
</evidence>
<dbReference type="InterPro" id="IPR013748">
    <property type="entry name" value="Rep_factorC_C"/>
</dbReference>
<dbReference type="InterPro" id="IPR041569">
    <property type="entry name" value="AAA_lid_3"/>
</dbReference>
<dbReference type="InterPro" id="IPR050238">
    <property type="entry name" value="DNA_Rep/Repair_Clamp_Loader"/>
</dbReference>
<dbReference type="PANTHER" id="PTHR11669:SF20">
    <property type="entry name" value="REPLICATION FACTOR C SUBUNIT 4"/>
    <property type="match status" value="1"/>
</dbReference>